<keyword evidence="2" id="KW-1185">Reference proteome</keyword>
<gene>
    <name evidence="1" type="ORF">ANCDUO_25870</name>
</gene>
<dbReference type="EMBL" id="KN780208">
    <property type="protein sequence ID" value="KIH44115.1"/>
    <property type="molecule type" value="Genomic_DNA"/>
</dbReference>
<reference evidence="1 2" key="1">
    <citation type="submission" date="2013-12" db="EMBL/GenBank/DDBJ databases">
        <title>Draft genome of the parsitic nematode Ancylostoma duodenale.</title>
        <authorList>
            <person name="Mitreva M."/>
        </authorList>
    </citation>
    <scope>NUCLEOTIDE SEQUENCE [LARGE SCALE GENOMIC DNA]</scope>
    <source>
        <strain evidence="1 2">Zhejiang</strain>
    </source>
</reference>
<dbReference type="OrthoDB" id="5824604at2759"/>
<evidence type="ECO:0000313" key="2">
    <source>
        <dbReference type="Proteomes" id="UP000054047"/>
    </source>
</evidence>
<accession>A0A0C2F6G1</accession>
<dbReference type="Gene3D" id="2.60.40.10">
    <property type="entry name" value="Immunoglobulins"/>
    <property type="match status" value="1"/>
</dbReference>
<name>A0A0C2F6G1_9BILA</name>
<organism evidence="1 2">
    <name type="scientific">Ancylostoma duodenale</name>
    <dbReference type="NCBI Taxonomy" id="51022"/>
    <lineage>
        <taxon>Eukaryota</taxon>
        <taxon>Metazoa</taxon>
        <taxon>Ecdysozoa</taxon>
        <taxon>Nematoda</taxon>
        <taxon>Chromadorea</taxon>
        <taxon>Rhabditida</taxon>
        <taxon>Rhabditina</taxon>
        <taxon>Rhabditomorpha</taxon>
        <taxon>Strongyloidea</taxon>
        <taxon>Ancylostomatidae</taxon>
        <taxon>Ancylostomatinae</taxon>
        <taxon>Ancylostoma</taxon>
    </lineage>
</organism>
<proteinExistence type="predicted"/>
<evidence type="ECO:0000313" key="1">
    <source>
        <dbReference type="EMBL" id="KIH44115.1"/>
    </source>
</evidence>
<dbReference type="InterPro" id="IPR013783">
    <property type="entry name" value="Ig-like_fold"/>
</dbReference>
<dbReference type="Proteomes" id="UP000054047">
    <property type="component" value="Unassembled WGS sequence"/>
</dbReference>
<dbReference type="AlphaFoldDB" id="A0A0C2F6G1"/>
<protein>
    <submittedName>
        <fullName evidence="1">Uncharacterized protein</fullName>
    </submittedName>
</protein>
<sequence>MRSVGERVLLDVGNDVKTWKRVRKGDVEEFIKYCAAGETGPRCNGFVTADNKPAHPETKAKVFANGTLEIQSLKATDAGLYSSPDQGPIVRDHGDGIQSGVLGTHIQLNVE</sequence>